<dbReference type="InterPro" id="IPR034660">
    <property type="entry name" value="DinB/YfiT-like"/>
</dbReference>
<gene>
    <name evidence="1" type="ORF">HQR01_14855</name>
</gene>
<dbReference type="SUPFAM" id="SSF109854">
    <property type="entry name" value="DinB/YfiT-like putative metalloenzymes"/>
    <property type="match status" value="1"/>
</dbReference>
<proteinExistence type="predicted"/>
<protein>
    <submittedName>
        <fullName evidence="1">DUF1993 domain-containing protein</fullName>
    </submittedName>
</protein>
<sequence length="175" mass="19528">MALTLHEAFVPSCQQVLGGMQALVNKAEAFVQEHGLTDADLIEAQLCDTMWPLPQHVRSVWVHSAYVISQLPTGEFSPDFTELPQSWDAMRAQLKAAQDSLAAVTVDELEAIADNTIGFVLGGKRLMEFTGQNFLLSFSQPNFYFHATTFYDILRMKGLEIGKRDFMGMPRIKTA</sequence>
<reference evidence="1 2" key="1">
    <citation type="submission" date="2020-05" db="EMBL/GenBank/DDBJ databases">
        <title>Erythrobacter mangrovi sp. nov., isolated from rhizosphere soil of mangrove plant (Kandelia candel).</title>
        <authorList>
            <person name="Ye Y.H."/>
        </authorList>
    </citation>
    <scope>NUCLEOTIDE SEQUENCE [LARGE SCALE GENOMIC DNA]</scope>
    <source>
        <strain evidence="1 2">EB310</strain>
    </source>
</reference>
<evidence type="ECO:0000313" key="1">
    <source>
        <dbReference type="EMBL" id="QKG72544.1"/>
    </source>
</evidence>
<dbReference type="Pfam" id="PF09351">
    <property type="entry name" value="DUF1993"/>
    <property type="match status" value="1"/>
</dbReference>
<dbReference type="Proteomes" id="UP000504693">
    <property type="component" value="Chromosome"/>
</dbReference>
<accession>A0A7D4BQ48</accession>
<organism evidence="1 2">
    <name type="scientific">Erythrobacter mangrovi</name>
    <dbReference type="NCBI Taxonomy" id="2739433"/>
    <lineage>
        <taxon>Bacteria</taxon>
        <taxon>Pseudomonadati</taxon>
        <taxon>Pseudomonadota</taxon>
        <taxon>Alphaproteobacteria</taxon>
        <taxon>Sphingomonadales</taxon>
        <taxon>Erythrobacteraceae</taxon>
        <taxon>Erythrobacter/Porphyrobacter group</taxon>
        <taxon>Erythrobacter</taxon>
    </lineage>
</organism>
<dbReference type="PANTHER" id="PTHR36922:SF1">
    <property type="entry name" value="DUF1993 DOMAIN-CONTAINING PROTEIN"/>
    <property type="match status" value="1"/>
</dbReference>
<dbReference type="PANTHER" id="PTHR36922">
    <property type="entry name" value="BLL2446 PROTEIN"/>
    <property type="match status" value="1"/>
</dbReference>
<keyword evidence="2" id="KW-1185">Reference proteome</keyword>
<dbReference type="InterPro" id="IPR018531">
    <property type="entry name" value="DUF1993"/>
</dbReference>
<dbReference type="Gene3D" id="1.20.120.450">
    <property type="entry name" value="dinb family like domain"/>
    <property type="match status" value="1"/>
</dbReference>
<dbReference type="EMBL" id="CP053921">
    <property type="protein sequence ID" value="QKG72544.1"/>
    <property type="molecule type" value="Genomic_DNA"/>
</dbReference>
<evidence type="ECO:0000313" key="2">
    <source>
        <dbReference type="Proteomes" id="UP000504693"/>
    </source>
</evidence>
<dbReference type="RefSeq" id="WP_173215903.1">
    <property type="nucleotide sequence ID" value="NZ_CP053921.1"/>
</dbReference>
<name>A0A7D4BQ48_9SPHN</name>
<dbReference type="KEGG" id="emv:HQR01_14855"/>
<dbReference type="AlphaFoldDB" id="A0A7D4BQ48"/>